<dbReference type="EMBL" id="BGZK01001320">
    <property type="protein sequence ID" value="GBP77179.1"/>
    <property type="molecule type" value="Genomic_DNA"/>
</dbReference>
<gene>
    <name evidence="1" type="ORF">EVAR_49387_1</name>
</gene>
<dbReference type="Proteomes" id="UP000299102">
    <property type="component" value="Unassembled WGS sequence"/>
</dbReference>
<comment type="caution">
    <text evidence="1">The sequence shown here is derived from an EMBL/GenBank/DDBJ whole genome shotgun (WGS) entry which is preliminary data.</text>
</comment>
<evidence type="ECO:0000313" key="2">
    <source>
        <dbReference type="Proteomes" id="UP000299102"/>
    </source>
</evidence>
<accession>A0A4C1YRC1</accession>
<reference evidence="1 2" key="1">
    <citation type="journal article" date="2019" name="Commun. Biol.">
        <title>The bagworm genome reveals a unique fibroin gene that provides high tensile strength.</title>
        <authorList>
            <person name="Kono N."/>
            <person name="Nakamura H."/>
            <person name="Ohtoshi R."/>
            <person name="Tomita M."/>
            <person name="Numata K."/>
            <person name="Arakawa K."/>
        </authorList>
    </citation>
    <scope>NUCLEOTIDE SEQUENCE [LARGE SCALE GENOMIC DNA]</scope>
</reference>
<dbReference type="OrthoDB" id="7480412at2759"/>
<proteinExistence type="predicted"/>
<organism evidence="1 2">
    <name type="scientific">Eumeta variegata</name>
    <name type="common">Bagworm moth</name>
    <name type="synonym">Eumeta japonica</name>
    <dbReference type="NCBI Taxonomy" id="151549"/>
    <lineage>
        <taxon>Eukaryota</taxon>
        <taxon>Metazoa</taxon>
        <taxon>Ecdysozoa</taxon>
        <taxon>Arthropoda</taxon>
        <taxon>Hexapoda</taxon>
        <taxon>Insecta</taxon>
        <taxon>Pterygota</taxon>
        <taxon>Neoptera</taxon>
        <taxon>Endopterygota</taxon>
        <taxon>Lepidoptera</taxon>
        <taxon>Glossata</taxon>
        <taxon>Ditrysia</taxon>
        <taxon>Tineoidea</taxon>
        <taxon>Psychidae</taxon>
        <taxon>Oiketicinae</taxon>
        <taxon>Eumeta</taxon>
    </lineage>
</organism>
<sequence>MSICRENSTSPTYTNVWQNDLISPVLVTTVLKDPFKLFDYNRYGISINGECFTRLRSAEDVVVMAESMNNFGTLFGDLKTVEPSTLEKETFLSSNHELNAIALDYLPPGGPTTKVAGFRWLQVVQDIVEI</sequence>
<protein>
    <submittedName>
        <fullName evidence="1">Uncharacterized protein</fullName>
    </submittedName>
</protein>
<name>A0A4C1YRC1_EUMVA</name>
<evidence type="ECO:0000313" key="1">
    <source>
        <dbReference type="EMBL" id="GBP77179.1"/>
    </source>
</evidence>
<keyword evidence="2" id="KW-1185">Reference proteome</keyword>
<dbReference type="AlphaFoldDB" id="A0A4C1YRC1"/>